<proteinExistence type="predicted"/>
<sequence>MVKLITLLRHGEVDARDDIFRGSAEHELTKKGWQSMRKSMQEIQPSKKSSGRVLSRKITRMKVDFLVTSPRIRCFKFAEQYKNDNQLPWKIDKEIAEMDFGDWEEQTFEKTKISDPKQYSLMYQNPERFHPPNGEKYLDFQKRTLSAFNRIKTLRVNHVVIITHAGVISHLVSHVCGDPAKNWSKYYLPYGGYGQIKKVSGKWKVTYIRPGNSELGESFS</sequence>
<dbReference type="GO" id="GO:0016791">
    <property type="term" value="F:phosphatase activity"/>
    <property type="evidence" value="ECO:0007669"/>
    <property type="project" value="TreeGrafter"/>
</dbReference>
<dbReference type="InterPro" id="IPR029033">
    <property type="entry name" value="His_PPase_superfam"/>
</dbReference>
<evidence type="ECO:0000313" key="1">
    <source>
        <dbReference type="EMBL" id="SVD16296.1"/>
    </source>
</evidence>
<dbReference type="PANTHER" id="PTHR48100">
    <property type="entry name" value="BROAD-SPECIFICITY PHOSPHATASE YOR283W-RELATED"/>
    <property type="match status" value="1"/>
</dbReference>
<dbReference type="InterPro" id="IPR013078">
    <property type="entry name" value="His_Pase_superF_clade-1"/>
</dbReference>
<dbReference type="SUPFAM" id="SSF53254">
    <property type="entry name" value="Phosphoglycerate mutase-like"/>
    <property type="match status" value="1"/>
</dbReference>
<name>A0A382T2K9_9ZZZZ</name>
<gene>
    <name evidence="1" type="ORF">METZ01_LOCUS369150</name>
</gene>
<reference evidence="1" key="1">
    <citation type="submission" date="2018-05" db="EMBL/GenBank/DDBJ databases">
        <authorList>
            <person name="Lanie J.A."/>
            <person name="Ng W.-L."/>
            <person name="Kazmierczak K.M."/>
            <person name="Andrzejewski T.M."/>
            <person name="Davidsen T.M."/>
            <person name="Wayne K.J."/>
            <person name="Tettelin H."/>
            <person name="Glass J.I."/>
            <person name="Rusch D."/>
            <person name="Podicherti R."/>
            <person name="Tsui H.-C.T."/>
            <person name="Winkler M.E."/>
        </authorList>
    </citation>
    <scope>NUCLEOTIDE SEQUENCE</scope>
</reference>
<organism evidence="1">
    <name type="scientific">marine metagenome</name>
    <dbReference type="NCBI Taxonomy" id="408172"/>
    <lineage>
        <taxon>unclassified sequences</taxon>
        <taxon>metagenomes</taxon>
        <taxon>ecological metagenomes</taxon>
    </lineage>
</organism>
<accession>A0A382T2K9</accession>
<dbReference type="InterPro" id="IPR050275">
    <property type="entry name" value="PGM_Phosphatase"/>
</dbReference>
<dbReference type="CDD" id="cd07067">
    <property type="entry name" value="HP_PGM_like"/>
    <property type="match status" value="1"/>
</dbReference>
<dbReference type="GO" id="GO:0005737">
    <property type="term" value="C:cytoplasm"/>
    <property type="evidence" value="ECO:0007669"/>
    <property type="project" value="TreeGrafter"/>
</dbReference>
<dbReference type="PANTHER" id="PTHR48100:SF1">
    <property type="entry name" value="HISTIDINE PHOSPHATASE FAMILY PROTEIN-RELATED"/>
    <property type="match status" value="1"/>
</dbReference>
<dbReference type="Gene3D" id="3.40.50.1240">
    <property type="entry name" value="Phosphoglycerate mutase-like"/>
    <property type="match status" value="1"/>
</dbReference>
<dbReference type="PIRSF" id="PIRSF000709">
    <property type="entry name" value="6PFK_2-Ptase"/>
    <property type="match status" value="1"/>
</dbReference>
<dbReference type="Pfam" id="PF00300">
    <property type="entry name" value="His_Phos_1"/>
    <property type="match status" value="1"/>
</dbReference>
<dbReference type="AlphaFoldDB" id="A0A382T2K9"/>
<protein>
    <recommendedName>
        <fullName evidence="2">Histidine phosphatase family protein</fullName>
    </recommendedName>
</protein>
<evidence type="ECO:0008006" key="2">
    <source>
        <dbReference type="Google" id="ProtNLM"/>
    </source>
</evidence>
<dbReference type="EMBL" id="UINC01133392">
    <property type="protein sequence ID" value="SVD16296.1"/>
    <property type="molecule type" value="Genomic_DNA"/>
</dbReference>
<dbReference type="SMART" id="SM00855">
    <property type="entry name" value="PGAM"/>
    <property type="match status" value="1"/>
</dbReference>